<keyword evidence="1" id="KW-0472">Membrane</keyword>
<proteinExistence type="predicted"/>
<feature type="transmembrane region" description="Helical" evidence="1">
    <location>
        <begin position="46"/>
        <end position="71"/>
    </location>
</feature>
<evidence type="ECO:0000313" key="3">
    <source>
        <dbReference type="Proteomes" id="UP000231436"/>
    </source>
</evidence>
<evidence type="ECO:0000313" key="2">
    <source>
        <dbReference type="EMBL" id="PJE76990.1"/>
    </source>
</evidence>
<accession>A0A2M8LHS1</accession>
<reference evidence="3" key="1">
    <citation type="submission" date="2017-09" db="EMBL/GenBank/DDBJ databases">
        <title>Depth-based differentiation of microbial function through sediment-hosted aquifers and enrichment of novel symbionts in the deep terrestrial subsurface.</title>
        <authorList>
            <person name="Probst A.J."/>
            <person name="Ladd B."/>
            <person name="Jarett J.K."/>
            <person name="Geller-Mcgrath D.E."/>
            <person name="Sieber C.M.K."/>
            <person name="Emerson J.B."/>
            <person name="Anantharaman K."/>
            <person name="Thomas B.C."/>
            <person name="Malmstrom R."/>
            <person name="Stieglmeier M."/>
            <person name="Klingl A."/>
            <person name="Woyke T."/>
            <person name="Ryan C.M."/>
            <person name="Banfield J.F."/>
        </authorList>
    </citation>
    <scope>NUCLEOTIDE SEQUENCE [LARGE SCALE GENOMIC DNA]</scope>
</reference>
<keyword evidence="1" id="KW-0812">Transmembrane</keyword>
<comment type="caution">
    <text evidence="2">The sequence shown here is derived from an EMBL/GenBank/DDBJ whole genome shotgun (WGS) entry which is preliminary data.</text>
</comment>
<gene>
    <name evidence="2" type="ORF">COV05_02265</name>
</gene>
<dbReference type="AlphaFoldDB" id="A0A2M8LHS1"/>
<dbReference type="EMBL" id="PFEU01000008">
    <property type="protein sequence ID" value="PJE76990.1"/>
    <property type="molecule type" value="Genomic_DNA"/>
</dbReference>
<feature type="transmembrane region" description="Helical" evidence="1">
    <location>
        <begin position="12"/>
        <end position="34"/>
    </location>
</feature>
<protein>
    <submittedName>
        <fullName evidence="2">Uncharacterized protein</fullName>
    </submittedName>
</protein>
<sequence>MFDLPNISVPVGAFLIVYGAYMMFYVLYSLFNVYHLLRYGVYGFGLYLLVTIFTGGTIILVAGSTFLLMGYDWAHPISLDNTVEYYNEDLFPAL</sequence>
<dbReference type="Proteomes" id="UP000231436">
    <property type="component" value="Unassembled WGS sequence"/>
</dbReference>
<name>A0A2M8LHS1_9BACT</name>
<organism evidence="2 3">
    <name type="scientific">Candidatus Uhrbacteria bacterium CG10_big_fil_rev_8_21_14_0_10_48_16</name>
    <dbReference type="NCBI Taxonomy" id="1975038"/>
    <lineage>
        <taxon>Bacteria</taxon>
        <taxon>Candidatus Uhriibacteriota</taxon>
    </lineage>
</organism>
<keyword evidence="1" id="KW-1133">Transmembrane helix</keyword>
<evidence type="ECO:0000256" key="1">
    <source>
        <dbReference type="SAM" id="Phobius"/>
    </source>
</evidence>